<proteinExistence type="predicted"/>
<sequence length="171" mass="19717">MSDSVIFHQNPKLDYLFGYFGKVQVRTNQDKYKPINVAIVNDDGGEEILKDFYIKNPDSQSIQDFKNLIQKLAKGYFREDNKIQKPYEVEIVLSVTMSESRFKQVDVDNIAKTILDSLNDIVFEDDSQVSSLIVNKSIHPMKVDSLLIGITKLTANRRGFIDDIYLFKENK</sequence>
<dbReference type="InterPro" id="IPR008822">
    <property type="entry name" value="Endonuclease_RusA-like"/>
</dbReference>
<dbReference type="Pfam" id="PF05866">
    <property type="entry name" value="RusA"/>
    <property type="match status" value="1"/>
</dbReference>
<protein>
    <submittedName>
        <fullName evidence="1">RusA family crossover junction endodeoxyribonuclease</fullName>
    </submittedName>
</protein>
<dbReference type="Proteomes" id="UP000474777">
    <property type="component" value="Unassembled WGS sequence"/>
</dbReference>
<dbReference type="GO" id="GO:0000287">
    <property type="term" value="F:magnesium ion binding"/>
    <property type="evidence" value="ECO:0007669"/>
    <property type="project" value="InterPro"/>
</dbReference>
<dbReference type="RefSeq" id="WP_163912527.1">
    <property type="nucleotide sequence ID" value="NZ_JAAGWD010000001.1"/>
</dbReference>
<dbReference type="AlphaFoldDB" id="A0A6B3LJE7"/>
<accession>A0A6B3LJE7</accession>
<evidence type="ECO:0000313" key="2">
    <source>
        <dbReference type="Proteomes" id="UP000474777"/>
    </source>
</evidence>
<dbReference type="EMBL" id="JAAGWD010000001">
    <property type="protein sequence ID" value="NEM96809.1"/>
    <property type="molecule type" value="Genomic_DNA"/>
</dbReference>
<dbReference type="GO" id="GO:0006310">
    <property type="term" value="P:DNA recombination"/>
    <property type="evidence" value="ECO:0007669"/>
    <property type="project" value="InterPro"/>
</dbReference>
<dbReference type="Gene3D" id="3.30.1330.70">
    <property type="entry name" value="Holliday junction resolvase RusA"/>
    <property type="match status" value="1"/>
</dbReference>
<evidence type="ECO:0000313" key="1">
    <source>
        <dbReference type="EMBL" id="NEM96809.1"/>
    </source>
</evidence>
<gene>
    <name evidence="1" type="ORF">GXP69_03810</name>
</gene>
<comment type="caution">
    <text evidence="1">The sequence shown here is derived from an EMBL/GenBank/DDBJ whole genome shotgun (WGS) entry which is preliminary data.</text>
</comment>
<dbReference type="SUPFAM" id="SSF103084">
    <property type="entry name" value="Holliday junction resolvase RusA"/>
    <property type="match status" value="1"/>
</dbReference>
<organism evidence="1 2">
    <name type="scientific">Pontibacter burrus</name>
    <dbReference type="NCBI Taxonomy" id="2704466"/>
    <lineage>
        <taxon>Bacteria</taxon>
        <taxon>Pseudomonadati</taxon>
        <taxon>Bacteroidota</taxon>
        <taxon>Cytophagia</taxon>
        <taxon>Cytophagales</taxon>
        <taxon>Hymenobacteraceae</taxon>
        <taxon>Pontibacter</taxon>
    </lineage>
</organism>
<keyword evidence="2" id="KW-1185">Reference proteome</keyword>
<dbReference type="InterPro" id="IPR036614">
    <property type="entry name" value="RusA-like_sf"/>
</dbReference>
<reference evidence="1 2" key="1">
    <citation type="submission" date="2020-02" db="EMBL/GenBank/DDBJ databases">
        <authorList>
            <person name="Kim M.K."/>
        </authorList>
    </citation>
    <scope>NUCLEOTIDE SEQUENCE [LARGE SCALE GENOMIC DNA]</scope>
    <source>
        <strain evidence="1 2">BT327</strain>
    </source>
</reference>
<name>A0A6B3LJE7_9BACT</name>
<dbReference type="GO" id="GO:0006281">
    <property type="term" value="P:DNA repair"/>
    <property type="evidence" value="ECO:0007669"/>
    <property type="project" value="InterPro"/>
</dbReference>